<evidence type="ECO:0000256" key="1">
    <source>
        <dbReference type="ARBA" id="ARBA00001946"/>
    </source>
</evidence>
<comment type="cofactor">
    <cofactor evidence="1">
        <name>Mg(2+)</name>
        <dbReference type="ChEBI" id="CHEBI:18420"/>
    </cofactor>
</comment>
<dbReference type="STRING" id="158898.SAMN04488548_134408"/>
<keyword evidence="4 7" id="KW-0479">Metal-binding</keyword>
<sequence length="567" mass="59751">MPPSCSLTDSVARVIETARTWRDHDPDPVTRAELTRLIEAADSGDARAAADLESRFRGPLTFGTAGLRGEVGAGETRMNVAVVSRATYGLGRHLADTVGVDARVVVGCDARHGSDAFLDAAAEVLAAQGLTVLTLPRRLPTPVTAYATRALDCDAGVMITASHNPPADNGYKVYLGGRATDPAGRGVQIVPPADEQIATFIDSAPPADEIARDAAAVEPLDNAILDAYVARAAGLRPGTDPSPVRVVLTPMHGVGGTTALAVLRTAGINDVHVVDEQFAPDPDFPTVAFPNPEEPGALDRALGLARAVDAHVVIALDPDADRCSVATPTRDGGWRQLTGDEIGWLLGEQAARDSARTGDTLACSIVSSRLLGKIAAHHGLRFAATLTGFKWIARTPDLRYGYEEAIGYCTDPDAVRDKDGISAMVRVIGLVEQLAADGRTLLDLLDDLARRHGLHATAPLTIRVDDLAEIGQMMDRLRSTQIDALAGSAVVEVLDLAPGSDDLPPTDALVLRTAADDRVVVRPSGTEPKLKCYLEVVLDCAGDEVPHARATERLDAISTDVAALLQR</sequence>
<dbReference type="PROSITE" id="PS00710">
    <property type="entry name" value="PGM_PMM"/>
    <property type="match status" value="1"/>
</dbReference>
<reference evidence="12 13" key="1">
    <citation type="submission" date="2016-10" db="EMBL/GenBank/DDBJ databases">
        <authorList>
            <person name="de Groot N.N."/>
        </authorList>
    </citation>
    <scope>NUCLEOTIDE SEQUENCE [LARGE SCALE GENOMIC DNA]</scope>
    <source>
        <strain evidence="12 13">DSM 44215</strain>
    </source>
</reference>
<evidence type="ECO:0000256" key="4">
    <source>
        <dbReference type="ARBA" id="ARBA00022723"/>
    </source>
</evidence>
<evidence type="ECO:0000256" key="5">
    <source>
        <dbReference type="ARBA" id="ARBA00022842"/>
    </source>
</evidence>
<feature type="domain" description="Alpha-D-phosphohexomutase C-terminal" evidence="8">
    <location>
        <begin position="510"/>
        <end position="537"/>
    </location>
</feature>
<dbReference type="GO" id="GO:0008973">
    <property type="term" value="F:phosphopentomutase activity"/>
    <property type="evidence" value="ECO:0007669"/>
    <property type="project" value="TreeGrafter"/>
</dbReference>
<dbReference type="InterPro" id="IPR005846">
    <property type="entry name" value="A-D-PHexomutase_a/b/a-III"/>
</dbReference>
<dbReference type="Proteomes" id="UP000183180">
    <property type="component" value="Unassembled WGS sequence"/>
</dbReference>
<evidence type="ECO:0000259" key="8">
    <source>
        <dbReference type="Pfam" id="PF00408"/>
    </source>
</evidence>
<accession>A0A1H2HDW5</accession>
<dbReference type="SUPFAM" id="SSF55957">
    <property type="entry name" value="Phosphoglucomutase, C-terminal domain"/>
    <property type="match status" value="1"/>
</dbReference>
<dbReference type="InterPro" id="IPR005841">
    <property type="entry name" value="Alpha-D-phosphohexomutase_SF"/>
</dbReference>
<proteinExistence type="inferred from homology"/>
<dbReference type="GO" id="GO:0000287">
    <property type="term" value="F:magnesium ion binding"/>
    <property type="evidence" value="ECO:0007669"/>
    <property type="project" value="InterPro"/>
</dbReference>
<dbReference type="InterPro" id="IPR005844">
    <property type="entry name" value="A-D-PHexomutase_a/b/a-I"/>
</dbReference>
<dbReference type="OrthoDB" id="9806956at2"/>
<dbReference type="Pfam" id="PF02878">
    <property type="entry name" value="PGM_PMM_I"/>
    <property type="match status" value="1"/>
</dbReference>
<feature type="domain" description="Alpha-D-phosphohexomutase alpha/beta/alpha" evidence="9">
    <location>
        <begin position="61"/>
        <end position="176"/>
    </location>
</feature>
<dbReference type="PANTHER" id="PTHR45745:SF1">
    <property type="entry name" value="PHOSPHOGLUCOMUTASE 2B-RELATED"/>
    <property type="match status" value="1"/>
</dbReference>
<evidence type="ECO:0000259" key="11">
    <source>
        <dbReference type="Pfam" id="PF02880"/>
    </source>
</evidence>
<dbReference type="GO" id="GO:0005975">
    <property type="term" value="P:carbohydrate metabolic process"/>
    <property type="evidence" value="ECO:0007669"/>
    <property type="project" value="InterPro"/>
</dbReference>
<evidence type="ECO:0000313" key="13">
    <source>
        <dbReference type="Proteomes" id="UP000183180"/>
    </source>
</evidence>
<keyword evidence="6" id="KW-0413">Isomerase</keyword>
<dbReference type="CDD" id="cd05799">
    <property type="entry name" value="PGM2"/>
    <property type="match status" value="1"/>
</dbReference>
<dbReference type="Pfam" id="PF02880">
    <property type="entry name" value="PGM_PMM_III"/>
    <property type="match status" value="1"/>
</dbReference>
<keyword evidence="3" id="KW-0597">Phosphoprotein</keyword>
<dbReference type="Gene3D" id="3.40.120.10">
    <property type="entry name" value="Alpha-D-Glucose-1,6-Bisphosphate, subunit A, domain 3"/>
    <property type="match status" value="3"/>
</dbReference>
<comment type="similarity">
    <text evidence="2 7">Belongs to the phosphohexose mutase family.</text>
</comment>
<dbReference type="PANTHER" id="PTHR45745">
    <property type="entry name" value="PHOSPHOMANNOMUTASE 45A"/>
    <property type="match status" value="1"/>
</dbReference>
<name>A0A1H2HDW5_9ACTN</name>
<dbReference type="InterPro" id="IPR005845">
    <property type="entry name" value="A-D-PHexomutase_a/b/a-II"/>
</dbReference>
<keyword evidence="5 7" id="KW-0460">Magnesium</keyword>
<gene>
    <name evidence="12" type="ORF">SAMN04488548_134408</name>
</gene>
<protein>
    <submittedName>
        <fullName evidence="12">Phosphomannomutase</fullName>
    </submittedName>
</protein>
<dbReference type="RefSeq" id="WP_074848904.1">
    <property type="nucleotide sequence ID" value="NZ_FNLM01000034.1"/>
</dbReference>
<evidence type="ECO:0000256" key="6">
    <source>
        <dbReference type="ARBA" id="ARBA00023235"/>
    </source>
</evidence>
<dbReference type="Pfam" id="PF02879">
    <property type="entry name" value="PGM_PMM_II"/>
    <property type="match status" value="1"/>
</dbReference>
<feature type="domain" description="Alpha-D-phosphohexomutase alpha/beta/alpha" evidence="10">
    <location>
        <begin position="240"/>
        <end position="328"/>
    </location>
</feature>
<evidence type="ECO:0000313" key="12">
    <source>
        <dbReference type="EMBL" id="SDU29962.1"/>
    </source>
</evidence>
<dbReference type="InterPro" id="IPR036900">
    <property type="entry name" value="A-D-PHexomutase_C_sf"/>
</dbReference>
<organism evidence="12 13">
    <name type="scientific">Gordonia westfalica</name>
    <dbReference type="NCBI Taxonomy" id="158898"/>
    <lineage>
        <taxon>Bacteria</taxon>
        <taxon>Bacillati</taxon>
        <taxon>Actinomycetota</taxon>
        <taxon>Actinomycetes</taxon>
        <taxon>Mycobacteriales</taxon>
        <taxon>Gordoniaceae</taxon>
        <taxon>Gordonia</taxon>
    </lineage>
</organism>
<dbReference type="GO" id="GO:0006166">
    <property type="term" value="P:purine ribonucleoside salvage"/>
    <property type="evidence" value="ECO:0007669"/>
    <property type="project" value="TreeGrafter"/>
</dbReference>
<dbReference type="Gene3D" id="3.30.310.50">
    <property type="entry name" value="Alpha-D-phosphohexomutase, C-terminal domain"/>
    <property type="match status" value="1"/>
</dbReference>
<dbReference type="EMBL" id="FNLM01000034">
    <property type="protein sequence ID" value="SDU29962.1"/>
    <property type="molecule type" value="Genomic_DNA"/>
</dbReference>
<dbReference type="AlphaFoldDB" id="A0A1H2HDW5"/>
<dbReference type="InterPro" id="IPR016066">
    <property type="entry name" value="A-D-PHexomutase_CS"/>
</dbReference>
<feature type="domain" description="Alpha-D-phosphohexomutase alpha/beta/alpha" evidence="11">
    <location>
        <begin position="338"/>
        <end position="449"/>
    </location>
</feature>
<dbReference type="PRINTS" id="PR00509">
    <property type="entry name" value="PGMPMM"/>
</dbReference>
<evidence type="ECO:0000256" key="7">
    <source>
        <dbReference type="RuleBase" id="RU004326"/>
    </source>
</evidence>
<evidence type="ECO:0000256" key="2">
    <source>
        <dbReference type="ARBA" id="ARBA00010231"/>
    </source>
</evidence>
<evidence type="ECO:0000259" key="10">
    <source>
        <dbReference type="Pfam" id="PF02879"/>
    </source>
</evidence>
<dbReference type="InterPro" id="IPR016055">
    <property type="entry name" value="A-D-PHexomutase_a/b/a-I/II/III"/>
</dbReference>
<dbReference type="InterPro" id="IPR005843">
    <property type="entry name" value="A-D-PHexomutase_C"/>
</dbReference>
<evidence type="ECO:0000256" key="3">
    <source>
        <dbReference type="ARBA" id="ARBA00022553"/>
    </source>
</evidence>
<dbReference type="SUPFAM" id="SSF53738">
    <property type="entry name" value="Phosphoglucomutase, first 3 domains"/>
    <property type="match status" value="3"/>
</dbReference>
<dbReference type="Pfam" id="PF00408">
    <property type="entry name" value="PGM_PMM_IV"/>
    <property type="match status" value="1"/>
</dbReference>
<evidence type="ECO:0000259" key="9">
    <source>
        <dbReference type="Pfam" id="PF02878"/>
    </source>
</evidence>